<comment type="similarity">
    <text evidence="1">Belongs to the N(4)/N(6)-methyltransferase family.</text>
</comment>
<accession>A0A8J7WBD1</accession>
<name>A0A8J7WBD1_9EURY</name>
<dbReference type="AlphaFoldDB" id="A0A8J7WBD1"/>
<evidence type="ECO:0000256" key="2">
    <source>
        <dbReference type="ARBA" id="ARBA00011900"/>
    </source>
</evidence>
<dbReference type="Gene3D" id="1.10.1020.10">
    <property type="entry name" value="Adenine-specific Methyltransferase, Domain 2"/>
    <property type="match status" value="1"/>
</dbReference>
<evidence type="ECO:0000256" key="1">
    <source>
        <dbReference type="ARBA" id="ARBA00006594"/>
    </source>
</evidence>
<dbReference type="OrthoDB" id="372040at2157"/>
<dbReference type="RefSeq" id="WP_211531580.1">
    <property type="nucleotide sequence ID" value="NZ_JWHL01000021.1"/>
</dbReference>
<keyword evidence="3 7" id="KW-0489">Methyltransferase</keyword>
<protein>
    <recommendedName>
        <fullName evidence="2">site-specific DNA-methyltransferase (adenine-specific)</fullName>
        <ecNumber evidence="2">2.1.1.72</ecNumber>
    </recommendedName>
</protein>
<dbReference type="PRINTS" id="PR00505">
    <property type="entry name" value="D12N6MTFRASE"/>
</dbReference>
<keyword evidence="5" id="KW-0949">S-adenosyl-L-methionine</keyword>
<dbReference type="GO" id="GO:0043565">
    <property type="term" value="F:sequence-specific DNA binding"/>
    <property type="evidence" value="ECO:0007669"/>
    <property type="project" value="TreeGrafter"/>
</dbReference>
<dbReference type="InterPro" id="IPR002052">
    <property type="entry name" value="DNA_methylase_N6_adenine_CS"/>
</dbReference>
<dbReference type="InterPro" id="IPR029063">
    <property type="entry name" value="SAM-dependent_MTases_sf"/>
</dbReference>
<dbReference type="NCBIfam" id="TIGR00571">
    <property type="entry name" value="dam"/>
    <property type="match status" value="1"/>
</dbReference>
<dbReference type="SUPFAM" id="SSF53335">
    <property type="entry name" value="S-adenosyl-L-methionine-dependent methyltransferases"/>
    <property type="match status" value="1"/>
</dbReference>
<dbReference type="EMBL" id="JWHL01000021">
    <property type="protein sequence ID" value="MBR1369830.1"/>
    <property type="molecule type" value="Genomic_DNA"/>
</dbReference>
<evidence type="ECO:0000256" key="3">
    <source>
        <dbReference type="ARBA" id="ARBA00022603"/>
    </source>
</evidence>
<reference evidence="7" key="1">
    <citation type="submission" date="2014-12" db="EMBL/GenBank/DDBJ databases">
        <authorList>
            <person name="Huang H.-H."/>
            <person name="Chen S.-C."/>
            <person name="Lai M.-C."/>
        </authorList>
    </citation>
    <scope>NUCLEOTIDE SEQUENCE</scope>
    <source>
        <strain evidence="7">K1F9705b</strain>
    </source>
</reference>
<evidence type="ECO:0000256" key="6">
    <source>
        <dbReference type="ARBA" id="ARBA00047942"/>
    </source>
</evidence>
<evidence type="ECO:0000313" key="8">
    <source>
        <dbReference type="Proteomes" id="UP000730161"/>
    </source>
</evidence>
<evidence type="ECO:0000256" key="5">
    <source>
        <dbReference type="ARBA" id="ARBA00022691"/>
    </source>
</evidence>
<dbReference type="InterPro" id="IPR012263">
    <property type="entry name" value="M_m6A_EcoRV"/>
</dbReference>
<keyword evidence="8" id="KW-1185">Reference proteome</keyword>
<keyword evidence="4" id="KW-0808">Transferase</keyword>
<proteinExistence type="inferred from homology"/>
<evidence type="ECO:0000313" key="7">
    <source>
        <dbReference type="EMBL" id="MBR1369830.1"/>
    </source>
</evidence>
<dbReference type="GO" id="GO:0009007">
    <property type="term" value="F:site-specific DNA-methyltransferase (adenine-specific) activity"/>
    <property type="evidence" value="ECO:0007669"/>
    <property type="project" value="UniProtKB-EC"/>
</dbReference>
<dbReference type="InterPro" id="IPR012327">
    <property type="entry name" value="MeTrfase_D12"/>
</dbReference>
<dbReference type="PROSITE" id="PS00092">
    <property type="entry name" value="N6_MTASE"/>
    <property type="match status" value="1"/>
</dbReference>
<dbReference type="GO" id="GO:1904047">
    <property type="term" value="F:S-adenosyl-L-methionine binding"/>
    <property type="evidence" value="ECO:0007669"/>
    <property type="project" value="TreeGrafter"/>
</dbReference>
<dbReference type="Proteomes" id="UP000730161">
    <property type="component" value="Unassembled WGS sequence"/>
</dbReference>
<dbReference type="InterPro" id="IPR023095">
    <property type="entry name" value="Ade_MeTrfase_dom_2"/>
</dbReference>
<sequence length="312" mass="35452">MRDDGSPDEEAVSPRPLLKWAGGKGKLIPEFCQRLPAGLPEGRIGRFIEPFVGGGAFYFHLAHRYPSLQCHLFDINEELILLYTVLQQDVEVLIQELQERASAYSSSDEDERPELFYQVRSRFNASKPRIDYQTYSVDWIERAADLIFLNRTCFNGLFRVNSRGEFDVPFGKYKNPAILSEGILRADAALLRKATLHHGDFTASGADITEGSFVYFDPPYRPLNASSLFTGYAKDGFSDKDQISLAEFFRECDAKGAFCMLSNSDPTHHDPDDSFFDDLYEGFTIERVLASRIINSDATRRGKIHEIIVRNY</sequence>
<dbReference type="EC" id="2.1.1.72" evidence="2"/>
<evidence type="ECO:0000256" key="4">
    <source>
        <dbReference type="ARBA" id="ARBA00022679"/>
    </source>
</evidence>
<dbReference type="GO" id="GO:0009307">
    <property type="term" value="P:DNA restriction-modification system"/>
    <property type="evidence" value="ECO:0007669"/>
    <property type="project" value="InterPro"/>
</dbReference>
<dbReference type="GO" id="GO:0032259">
    <property type="term" value="P:methylation"/>
    <property type="evidence" value="ECO:0007669"/>
    <property type="project" value="UniProtKB-KW"/>
</dbReference>
<gene>
    <name evidence="7" type="ORF">RJ53_10215</name>
</gene>
<dbReference type="PANTHER" id="PTHR30481">
    <property type="entry name" value="DNA ADENINE METHYLASE"/>
    <property type="match status" value="1"/>
</dbReference>
<dbReference type="GO" id="GO:0006298">
    <property type="term" value="P:mismatch repair"/>
    <property type="evidence" value="ECO:0007669"/>
    <property type="project" value="TreeGrafter"/>
</dbReference>
<dbReference type="Pfam" id="PF02086">
    <property type="entry name" value="MethyltransfD12"/>
    <property type="match status" value="1"/>
</dbReference>
<dbReference type="PIRSF" id="PIRSF000398">
    <property type="entry name" value="M_m6A_EcoRV"/>
    <property type="match status" value="1"/>
</dbReference>
<organism evidence="7 8">
    <name type="scientific">Methanocalculus chunghsingensis</name>
    <dbReference type="NCBI Taxonomy" id="156457"/>
    <lineage>
        <taxon>Archaea</taxon>
        <taxon>Methanobacteriati</taxon>
        <taxon>Methanobacteriota</taxon>
        <taxon>Stenosarchaea group</taxon>
        <taxon>Methanomicrobia</taxon>
        <taxon>Methanomicrobiales</taxon>
        <taxon>Methanocalculaceae</taxon>
        <taxon>Methanocalculus</taxon>
    </lineage>
</organism>
<comment type="catalytic activity">
    <reaction evidence="6">
        <text>a 2'-deoxyadenosine in DNA + S-adenosyl-L-methionine = an N(6)-methyl-2'-deoxyadenosine in DNA + S-adenosyl-L-homocysteine + H(+)</text>
        <dbReference type="Rhea" id="RHEA:15197"/>
        <dbReference type="Rhea" id="RHEA-COMP:12418"/>
        <dbReference type="Rhea" id="RHEA-COMP:12419"/>
        <dbReference type="ChEBI" id="CHEBI:15378"/>
        <dbReference type="ChEBI" id="CHEBI:57856"/>
        <dbReference type="ChEBI" id="CHEBI:59789"/>
        <dbReference type="ChEBI" id="CHEBI:90615"/>
        <dbReference type="ChEBI" id="CHEBI:90616"/>
        <dbReference type="EC" id="2.1.1.72"/>
    </reaction>
</comment>
<dbReference type="PANTHER" id="PTHR30481:SF3">
    <property type="entry name" value="DNA ADENINE METHYLASE"/>
    <property type="match status" value="1"/>
</dbReference>
<dbReference type="Gene3D" id="3.40.50.150">
    <property type="entry name" value="Vaccinia Virus protein VP39"/>
    <property type="match status" value="1"/>
</dbReference>
<comment type="caution">
    <text evidence="7">The sequence shown here is derived from an EMBL/GenBank/DDBJ whole genome shotgun (WGS) entry which is preliminary data.</text>
</comment>